<sequence>MSTLTASHLRIVHDLFHKLFYIKLRNSNAELRYVRHADQYLDFTATSVPREFRNLGIAGQLVEAGLIFAREQNMKVKTTCSYAADYVKRHPEYKDLII</sequence>
<protein>
    <submittedName>
        <fullName evidence="2">GNAT family N-acetyltransferase</fullName>
        <ecNumber evidence="2">2.3.1.-</ecNumber>
    </submittedName>
</protein>
<proteinExistence type="predicted"/>
<keyword evidence="2" id="KW-0012">Acyltransferase</keyword>
<gene>
    <name evidence="2" type="ORF">ACHKAR_07095</name>
</gene>
<keyword evidence="2" id="KW-0808">Transferase</keyword>
<evidence type="ECO:0000313" key="3">
    <source>
        <dbReference type="Proteomes" id="UP001610063"/>
    </source>
</evidence>
<dbReference type="PANTHER" id="PTHR31435">
    <property type="entry name" value="PROTEIN NATD1"/>
    <property type="match status" value="1"/>
</dbReference>
<dbReference type="PROSITE" id="PS51729">
    <property type="entry name" value="GNAT_YJDJ"/>
    <property type="match status" value="1"/>
</dbReference>
<dbReference type="InterPro" id="IPR045057">
    <property type="entry name" value="Gcn5-rel_NAT"/>
</dbReference>
<dbReference type="RefSeq" id="WP_159585469.1">
    <property type="nucleotide sequence ID" value="NZ_JBIPKE010000014.1"/>
</dbReference>
<dbReference type="InterPro" id="IPR031165">
    <property type="entry name" value="GNAT_YJDJ"/>
</dbReference>
<reference evidence="2 3" key="1">
    <citation type="journal article" date="2013" name="Int. J. Syst. Evol. Microbiol.">
        <title>Marinoscillum luteum sp. nov., isolated from marine sediment.</title>
        <authorList>
            <person name="Cha I.T."/>
            <person name="Park S.J."/>
            <person name="Kim S.J."/>
            <person name="Kim J.G."/>
            <person name="Jung M.Y."/>
            <person name="Shin K.S."/>
            <person name="Kwon K.K."/>
            <person name="Yang S.H."/>
            <person name="Seo Y.S."/>
            <person name="Rhee S.K."/>
        </authorList>
    </citation>
    <scope>NUCLEOTIDE SEQUENCE [LARGE SCALE GENOMIC DNA]</scope>
    <source>
        <strain evidence="2 3">KCTC 23939</strain>
    </source>
</reference>
<organism evidence="2 3">
    <name type="scientific">Marinoscillum luteum</name>
    <dbReference type="NCBI Taxonomy" id="861051"/>
    <lineage>
        <taxon>Bacteria</taxon>
        <taxon>Pseudomonadati</taxon>
        <taxon>Bacteroidota</taxon>
        <taxon>Cytophagia</taxon>
        <taxon>Cytophagales</taxon>
        <taxon>Reichenbachiellaceae</taxon>
        <taxon>Marinoscillum</taxon>
    </lineage>
</organism>
<dbReference type="Pfam" id="PF14542">
    <property type="entry name" value="Acetyltransf_CG"/>
    <property type="match status" value="1"/>
</dbReference>
<accession>A0ABW7N740</accession>
<dbReference type="Gene3D" id="3.40.630.30">
    <property type="match status" value="1"/>
</dbReference>
<evidence type="ECO:0000313" key="2">
    <source>
        <dbReference type="EMBL" id="MFH6983197.1"/>
    </source>
</evidence>
<dbReference type="SUPFAM" id="SSF55729">
    <property type="entry name" value="Acyl-CoA N-acyltransferases (Nat)"/>
    <property type="match status" value="1"/>
</dbReference>
<feature type="domain" description="N-acetyltransferase" evidence="1">
    <location>
        <begin position="12"/>
        <end position="98"/>
    </location>
</feature>
<comment type="caution">
    <text evidence="2">The sequence shown here is derived from an EMBL/GenBank/DDBJ whole genome shotgun (WGS) entry which is preliminary data.</text>
</comment>
<dbReference type="PANTHER" id="PTHR31435:SF9">
    <property type="entry name" value="PROTEIN NATD1"/>
    <property type="match status" value="1"/>
</dbReference>
<dbReference type="InterPro" id="IPR016181">
    <property type="entry name" value="Acyl_CoA_acyltransferase"/>
</dbReference>
<dbReference type="GO" id="GO:0016746">
    <property type="term" value="F:acyltransferase activity"/>
    <property type="evidence" value="ECO:0007669"/>
    <property type="project" value="UniProtKB-KW"/>
</dbReference>
<dbReference type="Proteomes" id="UP001610063">
    <property type="component" value="Unassembled WGS sequence"/>
</dbReference>
<dbReference type="EMBL" id="JBIPKE010000014">
    <property type="protein sequence ID" value="MFH6983197.1"/>
    <property type="molecule type" value="Genomic_DNA"/>
</dbReference>
<evidence type="ECO:0000259" key="1">
    <source>
        <dbReference type="PROSITE" id="PS51729"/>
    </source>
</evidence>
<name>A0ABW7N740_9BACT</name>
<keyword evidence="3" id="KW-1185">Reference proteome</keyword>
<dbReference type="EC" id="2.3.1.-" evidence="2"/>